<dbReference type="EMBL" id="JAWPEI010000006">
    <property type="protein sequence ID" value="KAK4724435.1"/>
    <property type="molecule type" value="Genomic_DNA"/>
</dbReference>
<dbReference type="Proteomes" id="UP001311915">
    <property type="component" value="Unassembled WGS sequence"/>
</dbReference>
<reference evidence="1 2" key="1">
    <citation type="submission" date="2023-10" db="EMBL/GenBank/DDBJ databases">
        <title>Genome-Wide Identification Analysis in wild type Solanum Pinnatisectum Reveals Some Genes Defensing Phytophthora Infestans.</title>
        <authorList>
            <person name="Sun C."/>
        </authorList>
    </citation>
    <scope>NUCLEOTIDE SEQUENCE [LARGE SCALE GENOMIC DNA]</scope>
    <source>
        <strain evidence="1">LQN</strain>
        <tissue evidence="1">Leaf</tissue>
    </source>
</reference>
<keyword evidence="2" id="KW-1185">Reference proteome</keyword>
<evidence type="ECO:0000313" key="2">
    <source>
        <dbReference type="Proteomes" id="UP001311915"/>
    </source>
</evidence>
<organism evidence="1 2">
    <name type="scientific">Solanum pinnatisectum</name>
    <name type="common">tansyleaf nightshade</name>
    <dbReference type="NCBI Taxonomy" id="50273"/>
    <lineage>
        <taxon>Eukaryota</taxon>
        <taxon>Viridiplantae</taxon>
        <taxon>Streptophyta</taxon>
        <taxon>Embryophyta</taxon>
        <taxon>Tracheophyta</taxon>
        <taxon>Spermatophyta</taxon>
        <taxon>Magnoliopsida</taxon>
        <taxon>eudicotyledons</taxon>
        <taxon>Gunneridae</taxon>
        <taxon>Pentapetalae</taxon>
        <taxon>asterids</taxon>
        <taxon>lamiids</taxon>
        <taxon>Solanales</taxon>
        <taxon>Solanaceae</taxon>
        <taxon>Solanoideae</taxon>
        <taxon>Solaneae</taxon>
        <taxon>Solanum</taxon>
    </lineage>
</organism>
<proteinExistence type="predicted"/>
<sequence>MERGPTQPHFVLYNTLILQELIVRLLDRLNIALSIVLASGSPIIVDVAPRVQGPSMGFDTLGSSSVPSIAPPWFATPTISFSVTMSIA</sequence>
<comment type="caution">
    <text evidence="1">The sequence shown here is derived from an EMBL/GenBank/DDBJ whole genome shotgun (WGS) entry which is preliminary data.</text>
</comment>
<evidence type="ECO:0000313" key="1">
    <source>
        <dbReference type="EMBL" id="KAK4724435.1"/>
    </source>
</evidence>
<accession>A0AAV9LFC5</accession>
<name>A0AAV9LFC5_9SOLN</name>
<gene>
    <name evidence="1" type="ORF">R3W88_027214</name>
</gene>
<protein>
    <submittedName>
        <fullName evidence="1">Uncharacterized protein</fullName>
    </submittedName>
</protein>
<dbReference type="AlphaFoldDB" id="A0AAV9LFC5"/>